<sequence length="62" mass="6747">MWELRNQRMAANVLDVAASPRPERVMLLVGASHKAFVDRALAPHLGISLVQLADLEARGGAR</sequence>
<organism evidence="1 2">
    <name type="scientific">Pseudoxanthomonas taiwanensis J19</name>
    <dbReference type="NCBI Taxonomy" id="935569"/>
    <lineage>
        <taxon>Bacteria</taxon>
        <taxon>Pseudomonadati</taxon>
        <taxon>Pseudomonadota</taxon>
        <taxon>Gammaproteobacteria</taxon>
        <taxon>Lysobacterales</taxon>
        <taxon>Lysobacteraceae</taxon>
        <taxon>Pseudoxanthomonas</taxon>
    </lineage>
</organism>
<dbReference type="OrthoDB" id="69432at2"/>
<comment type="caution">
    <text evidence="1">The sequence shown here is derived from an EMBL/GenBank/DDBJ whole genome shotgun (WGS) entry which is preliminary data.</text>
</comment>
<gene>
    <name evidence="1" type="ORF">L613_001600000140</name>
</gene>
<evidence type="ECO:0000313" key="1">
    <source>
        <dbReference type="EMBL" id="TWH15396.1"/>
    </source>
</evidence>
<dbReference type="EMBL" id="VLJS01000043">
    <property type="protein sequence ID" value="TWH15396.1"/>
    <property type="molecule type" value="Genomic_DNA"/>
</dbReference>
<dbReference type="RefSeq" id="WP_019397085.1">
    <property type="nucleotide sequence ID" value="NZ_VLJS01000043.1"/>
</dbReference>
<keyword evidence="2" id="KW-1185">Reference proteome</keyword>
<dbReference type="AlphaFoldDB" id="A0A562E0I1"/>
<reference evidence="1 2" key="1">
    <citation type="submission" date="2019-07" db="EMBL/GenBank/DDBJ databases">
        <title>Genome sequencing of lignin-degrading bacterial isolates.</title>
        <authorList>
            <person name="Gladden J."/>
        </authorList>
    </citation>
    <scope>NUCLEOTIDE SEQUENCE [LARGE SCALE GENOMIC DNA]</scope>
    <source>
        <strain evidence="1 2">J19</strain>
    </source>
</reference>
<name>A0A562E0I1_9GAMM</name>
<accession>A0A562E0I1</accession>
<protein>
    <submittedName>
        <fullName evidence="1">Uncharacterized protein</fullName>
    </submittedName>
</protein>
<proteinExistence type="predicted"/>
<evidence type="ECO:0000313" key="2">
    <source>
        <dbReference type="Proteomes" id="UP000321583"/>
    </source>
</evidence>
<dbReference type="Proteomes" id="UP000321583">
    <property type="component" value="Unassembled WGS sequence"/>
</dbReference>